<accession>A0A2N9EPY5</accession>
<dbReference type="PANTHER" id="PTHR31672:SF13">
    <property type="entry name" value="F-BOX PROTEIN CPR30-LIKE"/>
    <property type="match status" value="1"/>
</dbReference>
<dbReference type="Gene3D" id="1.20.1280.50">
    <property type="match status" value="1"/>
</dbReference>
<evidence type="ECO:0000313" key="2">
    <source>
        <dbReference type="EMBL" id="SPC76892.1"/>
    </source>
</evidence>
<protein>
    <recommendedName>
        <fullName evidence="1">F-box domain-containing protein</fullName>
    </recommendedName>
</protein>
<dbReference type="EMBL" id="OIVN01000240">
    <property type="protein sequence ID" value="SPC76892.1"/>
    <property type="molecule type" value="Genomic_DNA"/>
</dbReference>
<evidence type="ECO:0000259" key="1">
    <source>
        <dbReference type="PROSITE" id="PS50181"/>
    </source>
</evidence>
<dbReference type="InterPro" id="IPR006527">
    <property type="entry name" value="F-box-assoc_dom_typ1"/>
</dbReference>
<reference evidence="2" key="1">
    <citation type="submission" date="2018-02" db="EMBL/GenBank/DDBJ databases">
        <authorList>
            <person name="Cohen D.B."/>
            <person name="Kent A.D."/>
        </authorList>
    </citation>
    <scope>NUCLEOTIDE SEQUENCE</scope>
</reference>
<dbReference type="NCBIfam" id="TIGR01640">
    <property type="entry name" value="F_box_assoc_1"/>
    <property type="match status" value="1"/>
</dbReference>
<dbReference type="Pfam" id="PF00646">
    <property type="entry name" value="F-box"/>
    <property type="match status" value="1"/>
</dbReference>
<dbReference type="PANTHER" id="PTHR31672">
    <property type="entry name" value="BNACNNG10540D PROTEIN"/>
    <property type="match status" value="1"/>
</dbReference>
<proteinExistence type="predicted"/>
<gene>
    <name evidence="2" type="ORF">FSB_LOCUS4774</name>
</gene>
<dbReference type="InterPro" id="IPR050796">
    <property type="entry name" value="SCF_F-box_component"/>
</dbReference>
<name>A0A2N9EPY5_FAGSY</name>
<sequence>MMSQPMRKPKQLSSQCLPYDVVFDILTRLPVKSIIRFRCVSKSWNSILTSPDFINTHLDRAKSSLSHNNNNGFLLYIHKSYYKHLCTVLCNSDHTFTQISKLRIPFSDISVVDFCNGMFCLKNFENHELYLWNPSIRKFKILTPHYFARLVAYGLGFHSQNNDFKILRILCDNKMSEAEVYTLSTDSWRRVVISMESEPNIGSINLIDTSPCLFFKGALHSIAFSWNHRFILSFDVNAETFRQIMVPRNYFKENISLNFESLVVFKGSLAVFVCVEDLDGDRDICHLWVMREYGVVESWTKISVPIDFVQELFGCTDSGELLIHTTDRGLVSYDPESLNENYLGIQSSPWLSYTAGLMESLVLLDQGQDQGQGQGQGQDPNILLPPWSVPMYHPDGSVAEIPIPRCTNVMRYRIRQATFEDLEEMIMMVESLKLEVTRLSRDLYLGPQ</sequence>
<dbReference type="CDD" id="cd22157">
    <property type="entry name" value="F-box_AtFBW1-like"/>
    <property type="match status" value="1"/>
</dbReference>
<dbReference type="InterPro" id="IPR017451">
    <property type="entry name" value="F-box-assoc_interact_dom"/>
</dbReference>
<dbReference type="SUPFAM" id="SSF81383">
    <property type="entry name" value="F-box domain"/>
    <property type="match status" value="1"/>
</dbReference>
<dbReference type="InterPro" id="IPR036047">
    <property type="entry name" value="F-box-like_dom_sf"/>
</dbReference>
<dbReference type="Pfam" id="PF07734">
    <property type="entry name" value="FBA_1"/>
    <property type="match status" value="1"/>
</dbReference>
<dbReference type="InterPro" id="IPR001810">
    <property type="entry name" value="F-box_dom"/>
</dbReference>
<feature type="domain" description="F-box" evidence="1">
    <location>
        <begin position="11"/>
        <end position="58"/>
    </location>
</feature>
<organism evidence="2">
    <name type="scientific">Fagus sylvatica</name>
    <name type="common">Beechnut</name>
    <dbReference type="NCBI Taxonomy" id="28930"/>
    <lineage>
        <taxon>Eukaryota</taxon>
        <taxon>Viridiplantae</taxon>
        <taxon>Streptophyta</taxon>
        <taxon>Embryophyta</taxon>
        <taxon>Tracheophyta</taxon>
        <taxon>Spermatophyta</taxon>
        <taxon>Magnoliopsida</taxon>
        <taxon>eudicotyledons</taxon>
        <taxon>Gunneridae</taxon>
        <taxon>Pentapetalae</taxon>
        <taxon>rosids</taxon>
        <taxon>fabids</taxon>
        <taxon>Fagales</taxon>
        <taxon>Fagaceae</taxon>
        <taxon>Fagus</taxon>
    </lineage>
</organism>
<dbReference type="PROSITE" id="PS50181">
    <property type="entry name" value="FBOX"/>
    <property type="match status" value="1"/>
</dbReference>
<dbReference type="AlphaFoldDB" id="A0A2N9EPY5"/>
<dbReference type="SMART" id="SM00256">
    <property type="entry name" value="FBOX"/>
    <property type="match status" value="1"/>
</dbReference>